<keyword evidence="5 7" id="KW-1133">Transmembrane helix</keyword>
<dbReference type="AlphaFoldDB" id="A0A6C0HPR1"/>
<evidence type="ECO:0000256" key="6">
    <source>
        <dbReference type="ARBA" id="ARBA00023136"/>
    </source>
</evidence>
<dbReference type="Pfam" id="PF00005">
    <property type="entry name" value="ABC_tran"/>
    <property type="match status" value="1"/>
</dbReference>
<dbReference type="GO" id="GO:0005524">
    <property type="term" value="F:ATP binding"/>
    <property type="evidence" value="ECO:0007669"/>
    <property type="project" value="UniProtKB-KW"/>
</dbReference>
<dbReference type="PROSITE" id="PS50929">
    <property type="entry name" value="ABC_TM1F"/>
    <property type="match status" value="1"/>
</dbReference>
<keyword evidence="3" id="KW-0547">Nucleotide-binding</keyword>
<evidence type="ECO:0008006" key="11">
    <source>
        <dbReference type="Google" id="ProtNLM"/>
    </source>
</evidence>
<evidence type="ECO:0000256" key="1">
    <source>
        <dbReference type="ARBA" id="ARBA00004141"/>
    </source>
</evidence>
<dbReference type="InterPro" id="IPR039421">
    <property type="entry name" value="Type_1_exporter"/>
</dbReference>
<dbReference type="InterPro" id="IPR011527">
    <property type="entry name" value="ABC1_TM_dom"/>
</dbReference>
<evidence type="ECO:0000256" key="2">
    <source>
        <dbReference type="ARBA" id="ARBA00022692"/>
    </source>
</evidence>
<dbReference type="InterPro" id="IPR003439">
    <property type="entry name" value="ABC_transporter-like_ATP-bd"/>
</dbReference>
<feature type="transmembrane region" description="Helical" evidence="7">
    <location>
        <begin position="242"/>
        <end position="265"/>
    </location>
</feature>
<evidence type="ECO:0000313" key="10">
    <source>
        <dbReference type="EMBL" id="QHT82095.1"/>
    </source>
</evidence>
<dbReference type="InterPro" id="IPR027417">
    <property type="entry name" value="P-loop_NTPase"/>
</dbReference>
<keyword evidence="6 7" id="KW-0472">Membrane</keyword>
<reference evidence="10" key="1">
    <citation type="journal article" date="2020" name="Nature">
        <title>Giant virus diversity and host interactions through global metagenomics.</title>
        <authorList>
            <person name="Schulz F."/>
            <person name="Roux S."/>
            <person name="Paez-Espino D."/>
            <person name="Jungbluth S."/>
            <person name="Walsh D.A."/>
            <person name="Denef V.J."/>
            <person name="McMahon K.D."/>
            <person name="Konstantinidis K.T."/>
            <person name="Eloe-Fadrosh E.A."/>
            <person name="Kyrpides N.C."/>
            <person name="Woyke T."/>
        </authorList>
    </citation>
    <scope>NUCLEOTIDE SEQUENCE</scope>
    <source>
        <strain evidence="10">GVMAG-M-3300023184-160</strain>
    </source>
</reference>
<name>A0A6C0HPR1_9ZZZZ</name>
<dbReference type="Gene3D" id="3.40.50.300">
    <property type="entry name" value="P-loop containing nucleotide triphosphate hydrolases"/>
    <property type="match status" value="1"/>
</dbReference>
<dbReference type="InterPro" id="IPR036640">
    <property type="entry name" value="ABC1_TM_sf"/>
</dbReference>
<dbReference type="GO" id="GO:0016887">
    <property type="term" value="F:ATP hydrolysis activity"/>
    <property type="evidence" value="ECO:0007669"/>
    <property type="project" value="InterPro"/>
</dbReference>
<dbReference type="SMART" id="SM00382">
    <property type="entry name" value="AAA"/>
    <property type="match status" value="1"/>
</dbReference>
<evidence type="ECO:0000256" key="5">
    <source>
        <dbReference type="ARBA" id="ARBA00022989"/>
    </source>
</evidence>
<comment type="subcellular location">
    <subcellularLocation>
        <location evidence="1">Membrane</location>
        <topology evidence="1">Multi-pass membrane protein</topology>
    </subcellularLocation>
</comment>
<accession>A0A6C0HPR1</accession>
<keyword evidence="2 7" id="KW-0812">Transmembrane</keyword>
<feature type="transmembrane region" description="Helical" evidence="7">
    <location>
        <begin position="59"/>
        <end position="79"/>
    </location>
</feature>
<dbReference type="InterPro" id="IPR003593">
    <property type="entry name" value="AAA+_ATPase"/>
</dbReference>
<dbReference type="CDD" id="cd03228">
    <property type="entry name" value="ABCC_MRP_Like"/>
    <property type="match status" value="1"/>
</dbReference>
<dbReference type="SUPFAM" id="SSF90123">
    <property type="entry name" value="ABC transporter transmembrane region"/>
    <property type="match status" value="1"/>
</dbReference>
<proteinExistence type="predicted"/>
<evidence type="ECO:0000259" key="9">
    <source>
        <dbReference type="PROSITE" id="PS50929"/>
    </source>
</evidence>
<dbReference type="EMBL" id="MN739995">
    <property type="protein sequence ID" value="QHT82095.1"/>
    <property type="molecule type" value="Genomic_DNA"/>
</dbReference>
<feature type="domain" description="ABC transmembrane type-1" evidence="9">
    <location>
        <begin position="37"/>
        <end position="289"/>
    </location>
</feature>
<feature type="transmembrane region" description="Helical" evidence="7">
    <location>
        <begin position="162"/>
        <end position="183"/>
    </location>
</feature>
<dbReference type="GO" id="GO:0015421">
    <property type="term" value="F:ABC-type oligopeptide transporter activity"/>
    <property type="evidence" value="ECO:0007669"/>
    <property type="project" value="TreeGrafter"/>
</dbReference>
<keyword evidence="4" id="KW-0067">ATP-binding</keyword>
<dbReference type="Pfam" id="PF00664">
    <property type="entry name" value="ABC_membrane"/>
    <property type="match status" value="1"/>
</dbReference>
<protein>
    <recommendedName>
        <fullName evidence="11">ABC transporter domain-containing protein</fullName>
    </recommendedName>
</protein>
<evidence type="ECO:0000256" key="4">
    <source>
        <dbReference type="ARBA" id="ARBA00022840"/>
    </source>
</evidence>
<evidence type="ECO:0000256" key="7">
    <source>
        <dbReference type="SAM" id="Phobius"/>
    </source>
</evidence>
<evidence type="ECO:0000256" key="3">
    <source>
        <dbReference type="ARBA" id="ARBA00022741"/>
    </source>
</evidence>
<dbReference type="SUPFAM" id="SSF52540">
    <property type="entry name" value="P-loop containing nucleoside triphosphate hydrolases"/>
    <property type="match status" value="1"/>
</dbReference>
<evidence type="ECO:0000259" key="8">
    <source>
        <dbReference type="PROSITE" id="PS50893"/>
    </source>
</evidence>
<dbReference type="Gene3D" id="1.20.1560.10">
    <property type="entry name" value="ABC transporter type 1, transmembrane domain"/>
    <property type="match status" value="1"/>
</dbReference>
<organism evidence="10">
    <name type="scientific">viral metagenome</name>
    <dbReference type="NCBI Taxonomy" id="1070528"/>
    <lineage>
        <taxon>unclassified sequences</taxon>
        <taxon>metagenomes</taxon>
        <taxon>organismal metagenomes</taxon>
    </lineage>
</organism>
<dbReference type="GO" id="GO:0016020">
    <property type="term" value="C:membrane"/>
    <property type="evidence" value="ECO:0007669"/>
    <property type="project" value="UniProtKB-SubCell"/>
</dbReference>
<dbReference type="PROSITE" id="PS50893">
    <property type="entry name" value="ABC_TRANSPORTER_2"/>
    <property type="match status" value="1"/>
</dbReference>
<feature type="domain" description="ABC transporter" evidence="8">
    <location>
        <begin position="339"/>
        <end position="555"/>
    </location>
</feature>
<dbReference type="PANTHER" id="PTHR43394:SF1">
    <property type="entry name" value="ATP-BINDING CASSETTE SUB-FAMILY B MEMBER 10, MITOCHONDRIAL"/>
    <property type="match status" value="1"/>
</dbReference>
<dbReference type="PANTHER" id="PTHR43394">
    <property type="entry name" value="ATP-DEPENDENT PERMEASE MDL1, MITOCHONDRIAL"/>
    <property type="match status" value="1"/>
</dbReference>
<feature type="transmembrane region" description="Helical" evidence="7">
    <location>
        <begin position="21"/>
        <end position="39"/>
    </location>
</feature>
<sequence>MEFLSIYSILVSFMKKNTLIFVIYFLITILLYPFHYIIIPKYYGMVINSFKDKSKAFVYFVKMLLGAYVLCWILEMCLYKTQSVIFPEFAEYTTGSIFEFIIDHYELDFENIHTGEILSKIIRMPGVLADCLQTFGVEFIRELFVSITAVYTYYSVSTLTMSVYIGYAVLYYVFVYFLFKYLLGYDIEKNKAQDKMYECLVDCFNNFSSIYAFNQQPQEKQRFYDFIFKDYKERVIMSWSKYLNAASLWGGVTVSLFVSLNYLIYYEYTQKKIDAETLISTFIVTFSIIRLYEKAVLNADRYSDIYGKVLDTENFFNEISRYNMNAHKKNINAFKNGDIAFKGVYHKYKNQFVLENIDIHIEKGEKVAFVGQIGSGKTTLIKLLLGFQILNMGKITIGELDVNHISNTQLRENIFYIPQKPKLFNRTLYENITYGIEKKPSKESILLLLDDLKLNDIRSVFEHKMDDTVGVEGNELSGGQRQIVWLLRAFYRQAPVLVLDEPTAALDPATKVLVMDVIKRINIGKTVIIVSHDPIDSSFRQIKLKKGRVIQETFFN</sequence>